<sequence length="151" mass="18138">MKKMYFLKDRKEAVIDRLTYMSKHRQEYLQDKEHGMITLQFKQGMPVIRFSSGRVTSYWDFSFDGKKMTVQRRCPLSDKIIWGTLLIIDLFILYLFRQSIWLGLAWFCALLLLEVLPFYAMESCVTFRHVKMFVAHYLADYIGESEEIYEM</sequence>
<dbReference type="AlphaFoldDB" id="A0A0M6WTH4"/>
<keyword evidence="3" id="KW-1185">Reference proteome</keyword>
<dbReference type="EMBL" id="CVRS01000087">
    <property type="protein sequence ID" value="CRL41022.1"/>
    <property type="molecule type" value="Genomic_DNA"/>
</dbReference>
<dbReference type="STRING" id="360807.ERS852392_02741"/>
<evidence type="ECO:0000313" key="3">
    <source>
        <dbReference type="Proteomes" id="UP000049828"/>
    </source>
</evidence>
<dbReference type="OrthoDB" id="9889798at2"/>
<accession>A0A0M6WTH4</accession>
<dbReference type="RefSeq" id="WP_055040044.1">
    <property type="nucleotide sequence ID" value="NZ_CVRS01000087.1"/>
</dbReference>
<keyword evidence="1" id="KW-0812">Transmembrane</keyword>
<name>A0A0M6WTH4_9FIRM</name>
<reference evidence="3" key="1">
    <citation type="submission" date="2015-05" db="EMBL/GenBank/DDBJ databases">
        <authorList>
            <consortium name="Pathogen Informatics"/>
        </authorList>
    </citation>
    <scope>NUCLEOTIDE SEQUENCE [LARGE SCALE GENOMIC DNA]</scope>
    <source>
        <strain evidence="3">L1-83</strain>
    </source>
</reference>
<keyword evidence="1" id="KW-1133">Transmembrane helix</keyword>
<protein>
    <submittedName>
        <fullName evidence="2">Uncharacterized protein</fullName>
    </submittedName>
</protein>
<organism evidence="2 3">
    <name type="scientific">Roseburia inulinivorans</name>
    <dbReference type="NCBI Taxonomy" id="360807"/>
    <lineage>
        <taxon>Bacteria</taxon>
        <taxon>Bacillati</taxon>
        <taxon>Bacillota</taxon>
        <taxon>Clostridia</taxon>
        <taxon>Lachnospirales</taxon>
        <taxon>Lachnospiraceae</taxon>
        <taxon>Roseburia</taxon>
    </lineage>
</organism>
<dbReference type="Proteomes" id="UP000049828">
    <property type="component" value="Unassembled WGS sequence"/>
</dbReference>
<feature type="transmembrane region" description="Helical" evidence="1">
    <location>
        <begin position="100"/>
        <end position="121"/>
    </location>
</feature>
<feature type="transmembrane region" description="Helical" evidence="1">
    <location>
        <begin position="76"/>
        <end position="94"/>
    </location>
</feature>
<keyword evidence="1" id="KW-0472">Membrane</keyword>
<proteinExistence type="predicted"/>
<gene>
    <name evidence="2" type="ORF">RIL183_28161</name>
</gene>
<evidence type="ECO:0000256" key="1">
    <source>
        <dbReference type="SAM" id="Phobius"/>
    </source>
</evidence>
<evidence type="ECO:0000313" key="2">
    <source>
        <dbReference type="EMBL" id="CRL41022.1"/>
    </source>
</evidence>